<dbReference type="Gene3D" id="2.60.40.790">
    <property type="match status" value="1"/>
</dbReference>
<dbReference type="InterPro" id="IPR037898">
    <property type="entry name" value="NudC_fam"/>
</dbReference>
<name>A0ABD3XBE7_SINWO</name>
<reference evidence="17 18" key="1">
    <citation type="submission" date="2024-11" db="EMBL/GenBank/DDBJ databases">
        <title>Chromosome-level genome assembly of the freshwater bivalve Anodonta woodiana.</title>
        <authorList>
            <person name="Chen X."/>
        </authorList>
    </citation>
    <scope>NUCLEOTIDE SEQUENCE [LARGE SCALE GENOMIC DNA]</scope>
    <source>
        <strain evidence="17">MN2024</strain>
        <tissue evidence="17">Gills</tissue>
    </source>
</reference>
<evidence type="ECO:0000256" key="13">
    <source>
        <dbReference type="ARBA" id="ARBA00030427"/>
    </source>
</evidence>
<comment type="caution">
    <text evidence="17">The sequence shown here is derived from an EMBL/GenBank/DDBJ whole genome shotgun (WGS) entry which is preliminary data.</text>
</comment>
<evidence type="ECO:0000256" key="1">
    <source>
        <dbReference type="ARBA" id="ARBA00004186"/>
    </source>
</evidence>
<evidence type="ECO:0000256" key="15">
    <source>
        <dbReference type="SAM" id="MobiDB-lite"/>
    </source>
</evidence>
<protein>
    <recommendedName>
        <fullName evidence="4">Nuclear migration protein nudC</fullName>
    </recommendedName>
    <alternativeName>
        <fullName evidence="13">Nuclear distribution protein C homolog</fullName>
    </alternativeName>
</protein>
<keyword evidence="12" id="KW-0131">Cell cycle</keyword>
<dbReference type="FunFam" id="2.60.40.790:FF:000001">
    <property type="entry name" value="Nuclear migration protein nudC"/>
    <property type="match status" value="1"/>
</dbReference>
<accession>A0ABD3XBE7</accession>
<dbReference type="GO" id="GO:0030496">
    <property type="term" value="C:midbody"/>
    <property type="evidence" value="ECO:0007669"/>
    <property type="project" value="UniProtKB-SubCell"/>
</dbReference>
<dbReference type="PROSITE" id="PS51203">
    <property type="entry name" value="CS"/>
    <property type="match status" value="1"/>
</dbReference>
<keyword evidence="18" id="KW-1185">Reference proteome</keyword>
<feature type="domain" description="CS" evidence="16">
    <location>
        <begin position="173"/>
        <end position="264"/>
    </location>
</feature>
<evidence type="ECO:0000256" key="4">
    <source>
        <dbReference type="ARBA" id="ARBA00017641"/>
    </source>
</evidence>
<feature type="region of interest" description="Disordered" evidence="15">
    <location>
        <begin position="89"/>
        <end position="177"/>
    </location>
</feature>
<dbReference type="EMBL" id="JBJQND010000003">
    <property type="protein sequence ID" value="KAL3882220.1"/>
    <property type="molecule type" value="Genomic_DNA"/>
</dbReference>
<dbReference type="InterPro" id="IPR032572">
    <property type="entry name" value="NuDC"/>
</dbReference>
<dbReference type="PANTHER" id="PTHR12356">
    <property type="entry name" value="NUCLEAR MOVEMENT PROTEIN NUDC"/>
    <property type="match status" value="1"/>
</dbReference>
<evidence type="ECO:0000256" key="5">
    <source>
        <dbReference type="ARBA" id="ARBA00022490"/>
    </source>
</evidence>
<dbReference type="Proteomes" id="UP001634394">
    <property type="component" value="Unassembled WGS sequence"/>
</dbReference>
<dbReference type="PANTHER" id="PTHR12356:SF3">
    <property type="entry name" value="NUCLEAR MIGRATION PROTEIN NUDC"/>
    <property type="match status" value="1"/>
</dbReference>
<dbReference type="InterPro" id="IPR008978">
    <property type="entry name" value="HSP20-like_chaperone"/>
</dbReference>
<keyword evidence="5" id="KW-0963">Cytoplasm</keyword>
<dbReference type="Pfam" id="PF16273">
    <property type="entry name" value="NuDC"/>
    <property type="match status" value="1"/>
</dbReference>
<gene>
    <name evidence="17" type="ORF">ACJMK2_028585</name>
</gene>
<dbReference type="InterPro" id="IPR007052">
    <property type="entry name" value="CS_dom"/>
</dbReference>
<keyword evidence="9" id="KW-0498">Mitosis</keyword>
<evidence type="ECO:0000256" key="6">
    <source>
        <dbReference type="ARBA" id="ARBA00022553"/>
    </source>
</evidence>
<evidence type="ECO:0000256" key="12">
    <source>
        <dbReference type="ARBA" id="ARBA00023306"/>
    </source>
</evidence>
<evidence type="ECO:0000256" key="2">
    <source>
        <dbReference type="ARBA" id="ARBA00004214"/>
    </source>
</evidence>
<evidence type="ECO:0000256" key="8">
    <source>
        <dbReference type="ARBA" id="ARBA00022701"/>
    </source>
</evidence>
<keyword evidence="8" id="KW-0493">Microtubule</keyword>
<organism evidence="17 18">
    <name type="scientific">Sinanodonta woodiana</name>
    <name type="common">Chinese pond mussel</name>
    <name type="synonym">Anodonta woodiana</name>
    <dbReference type="NCBI Taxonomy" id="1069815"/>
    <lineage>
        <taxon>Eukaryota</taxon>
        <taxon>Metazoa</taxon>
        <taxon>Spiralia</taxon>
        <taxon>Lophotrochozoa</taxon>
        <taxon>Mollusca</taxon>
        <taxon>Bivalvia</taxon>
        <taxon>Autobranchia</taxon>
        <taxon>Heteroconchia</taxon>
        <taxon>Palaeoheterodonta</taxon>
        <taxon>Unionida</taxon>
        <taxon>Unionoidea</taxon>
        <taxon>Unionidae</taxon>
        <taxon>Unioninae</taxon>
        <taxon>Sinanodonta</taxon>
    </lineage>
</organism>
<dbReference type="SUPFAM" id="SSF49764">
    <property type="entry name" value="HSP20-like chaperones"/>
    <property type="match status" value="1"/>
</dbReference>
<comment type="function">
    <text evidence="14">Plays a role in neurogenesis and neuronal migration. Necessary for correct formation of mitotic spindles and chromosome separation during mitosis. Necessary for cytokinesis and cell proliferation.</text>
</comment>
<keyword evidence="7" id="KW-0132">Cell division</keyword>
<dbReference type="Pfam" id="PF04969">
    <property type="entry name" value="CS"/>
    <property type="match status" value="1"/>
</dbReference>
<proteinExistence type="inferred from homology"/>
<dbReference type="InterPro" id="IPR025934">
    <property type="entry name" value="NudC_N_dom"/>
</dbReference>
<evidence type="ECO:0000313" key="17">
    <source>
        <dbReference type="EMBL" id="KAL3882220.1"/>
    </source>
</evidence>
<dbReference type="AlphaFoldDB" id="A0ABD3XBE7"/>
<evidence type="ECO:0000256" key="7">
    <source>
        <dbReference type="ARBA" id="ARBA00022618"/>
    </source>
</evidence>
<evidence type="ECO:0000259" key="16">
    <source>
        <dbReference type="PROSITE" id="PS51203"/>
    </source>
</evidence>
<evidence type="ECO:0000313" key="18">
    <source>
        <dbReference type="Proteomes" id="UP001634394"/>
    </source>
</evidence>
<feature type="compositionally biased region" description="Basic and acidic residues" evidence="15">
    <location>
        <begin position="89"/>
        <end position="151"/>
    </location>
</feature>
<dbReference type="GO" id="GO:0005874">
    <property type="term" value="C:microtubule"/>
    <property type="evidence" value="ECO:0007669"/>
    <property type="project" value="UniProtKB-KW"/>
</dbReference>
<evidence type="ECO:0000256" key="10">
    <source>
        <dbReference type="ARBA" id="ARBA00023054"/>
    </source>
</evidence>
<sequence length="337" mass="39047">MSEDPERFDGMLLNMATQLEGGVPELLDMVFSFLARKTDFYTGGVQGQSEKMIMERFKKNEKIALEKQKKLQEEREEEERKRLEKIAKKKAEEEKRFAEAREEPKIKELTDEEAERLQKELNEKKEQIDDKGEVDGATENKPDSAEEVDKPAEEEDEDEKDKGKLKPNAGNGADLPNYSWVQSLNEAEVKIPFKVPFALKAKDVIVQIDKKHIKAGLKGHPFVLDGELYKDIKVEDSTWLIQEKKDLVITLEKVNKMEWWSKFVTTDPEINTKKVEPENSKLSDLDGETRSMVEKMMYDQRQKELGLPTSEEQKKRDILKNFMAAHPEMDFSKAKFS</sequence>
<dbReference type="GO" id="GO:0051301">
    <property type="term" value="P:cell division"/>
    <property type="evidence" value="ECO:0007669"/>
    <property type="project" value="UniProtKB-KW"/>
</dbReference>
<keyword evidence="6" id="KW-0597">Phosphoprotein</keyword>
<evidence type="ECO:0000256" key="14">
    <source>
        <dbReference type="ARBA" id="ARBA00046142"/>
    </source>
</evidence>
<dbReference type="Pfam" id="PF14050">
    <property type="entry name" value="Nudc_N"/>
    <property type="match status" value="1"/>
</dbReference>
<comment type="subcellular location">
    <subcellularLocation>
        <location evidence="1">Cytoplasm</location>
        <location evidence="1">Cytoskeleton</location>
        <location evidence="1">Spindle</location>
    </subcellularLocation>
    <subcellularLocation>
        <location evidence="2">Midbody</location>
    </subcellularLocation>
</comment>
<dbReference type="GO" id="GO:0005819">
    <property type="term" value="C:spindle"/>
    <property type="evidence" value="ECO:0007669"/>
    <property type="project" value="UniProtKB-SubCell"/>
</dbReference>
<evidence type="ECO:0000256" key="11">
    <source>
        <dbReference type="ARBA" id="ARBA00023212"/>
    </source>
</evidence>
<evidence type="ECO:0000256" key="3">
    <source>
        <dbReference type="ARBA" id="ARBA00010513"/>
    </source>
</evidence>
<keyword evidence="11" id="KW-0206">Cytoskeleton</keyword>
<evidence type="ECO:0000256" key="9">
    <source>
        <dbReference type="ARBA" id="ARBA00022776"/>
    </source>
</evidence>
<keyword evidence="10" id="KW-0175">Coiled coil</keyword>
<comment type="similarity">
    <text evidence="3">Belongs to the nudC family.</text>
</comment>